<keyword evidence="1" id="KW-0472">Membrane</keyword>
<dbReference type="Pfam" id="PF01569">
    <property type="entry name" value="PAP2"/>
    <property type="match status" value="1"/>
</dbReference>
<keyword evidence="1" id="KW-1133">Transmembrane helix</keyword>
<dbReference type="OrthoDB" id="9789113at2"/>
<dbReference type="HOGENOM" id="CLU_072573_10_0_10"/>
<feature type="transmembrane region" description="Helical" evidence="1">
    <location>
        <begin position="26"/>
        <end position="50"/>
    </location>
</feature>
<reference evidence="3 4" key="1">
    <citation type="submission" date="2015-03" db="EMBL/GenBank/DDBJ databases">
        <title>Complete genome sequence of Muricauda lutaonensis CC-HSB-11T, isolated from a coastal hot spring.</title>
        <authorList>
            <person name="Kim K.M."/>
        </authorList>
    </citation>
    <scope>NUCLEOTIDE SEQUENCE [LARGE SCALE GENOMIC DNA]</scope>
    <source>
        <strain evidence="3 4">CC-HSB-11</strain>
    </source>
</reference>
<dbReference type="PANTHER" id="PTHR14969:SF13">
    <property type="entry name" value="AT30094P"/>
    <property type="match status" value="1"/>
</dbReference>
<dbReference type="EMBL" id="CP011071">
    <property type="protein sequence ID" value="AKA35756.1"/>
    <property type="molecule type" value="Genomic_DNA"/>
</dbReference>
<feature type="transmembrane region" description="Helical" evidence="1">
    <location>
        <begin position="106"/>
        <end position="126"/>
    </location>
</feature>
<evidence type="ECO:0000313" key="3">
    <source>
        <dbReference type="EMBL" id="AKA35756.1"/>
    </source>
</evidence>
<sequence>MFEKLLEWDRDTFIYLNSLGIEKYDGFWSVVTSISTWIPLFLLFIILLFLKHGKLEGLYRLLTVLIMVLLVLTITDLTKEFVARLRPNNDEEINALIRILKSPTDYSFFSGHAASSFSITLLIFLFLRKKIKWSAVFFLWPILFAMSRIFVGVHFPIDILVGMLFGLFSAYLFYRLHPRLSALYSRLNRREPTR</sequence>
<evidence type="ECO:0000259" key="2">
    <source>
        <dbReference type="SMART" id="SM00014"/>
    </source>
</evidence>
<feature type="transmembrane region" description="Helical" evidence="1">
    <location>
        <begin position="157"/>
        <end position="176"/>
    </location>
</feature>
<evidence type="ECO:0000256" key="1">
    <source>
        <dbReference type="SAM" id="Phobius"/>
    </source>
</evidence>
<accession>A0A0D5YV27</accession>
<dbReference type="PATRIC" id="fig|516051.4.peg.2227"/>
<dbReference type="InterPro" id="IPR036938">
    <property type="entry name" value="PAP2/HPO_sf"/>
</dbReference>
<gene>
    <name evidence="3" type="ORF">VC82_2162</name>
</gene>
<feature type="domain" description="Phosphatidic acid phosphatase type 2/haloperoxidase" evidence="2">
    <location>
        <begin position="59"/>
        <end position="174"/>
    </location>
</feature>
<dbReference type="Proteomes" id="UP000032726">
    <property type="component" value="Chromosome"/>
</dbReference>
<name>A0A0D5YV27_9FLAO</name>
<feature type="transmembrane region" description="Helical" evidence="1">
    <location>
        <begin position="57"/>
        <end position="75"/>
    </location>
</feature>
<dbReference type="AlphaFoldDB" id="A0A0D5YV27"/>
<dbReference type="STRING" id="516051.VC82_2162"/>
<dbReference type="SMART" id="SM00014">
    <property type="entry name" value="acidPPc"/>
    <property type="match status" value="1"/>
</dbReference>
<keyword evidence="1" id="KW-0812">Transmembrane</keyword>
<dbReference type="SUPFAM" id="SSF48317">
    <property type="entry name" value="Acid phosphatase/Vanadium-dependent haloperoxidase"/>
    <property type="match status" value="1"/>
</dbReference>
<dbReference type="PANTHER" id="PTHR14969">
    <property type="entry name" value="SPHINGOSINE-1-PHOSPHATE PHOSPHOHYDROLASE"/>
    <property type="match status" value="1"/>
</dbReference>
<evidence type="ECO:0000313" key="4">
    <source>
        <dbReference type="Proteomes" id="UP000032726"/>
    </source>
</evidence>
<protein>
    <submittedName>
        <fullName evidence="3">Phosphatidic acid phosphatase</fullName>
    </submittedName>
</protein>
<dbReference type="KEGG" id="mlt:VC82_2162"/>
<organism evidence="3 4">
    <name type="scientific">Flagellimonas lutaonensis</name>
    <dbReference type="NCBI Taxonomy" id="516051"/>
    <lineage>
        <taxon>Bacteria</taxon>
        <taxon>Pseudomonadati</taxon>
        <taxon>Bacteroidota</taxon>
        <taxon>Flavobacteriia</taxon>
        <taxon>Flavobacteriales</taxon>
        <taxon>Flavobacteriaceae</taxon>
        <taxon>Flagellimonas</taxon>
    </lineage>
</organism>
<keyword evidence="4" id="KW-1185">Reference proteome</keyword>
<dbReference type="InterPro" id="IPR000326">
    <property type="entry name" value="PAP2/HPO"/>
</dbReference>
<dbReference type="RefSeq" id="WP_045802376.1">
    <property type="nucleotide sequence ID" value="NZ_CP011071.1"/>
</dbReference>
<proteinExistence type="predicted"/>
<dbReference type="Gene3D" id="1.20.144.10">
    <property type="entry name" value="Phosphatidic acid phosphatase type 2/haloperoxidase"/>
    <property type="match status" value="1"/>
</dbReference>
<feature type="transmembrane region" description="Helical" evidence="1">
    <location>
        <begin position="133"/>
        <end position="151"/>
    </location>
</feature>